<evidence type="ECO:0000313" key="2">
    <source>
        <dbReference type="Proteomes" id="UP000011829"/>
    </source>
</evidence>
<sequence length="75" mass="8701">MTKLISHKEAGKLINRAYELTRAHPQLRVGQNLWNYVNEDYPDVAALFHGGEHDFFYQPNAAVAVETFLTYYVEK</sequence>
<name>M1F3L6_9CAUD</name>
<dbReference type="EMBL" id="JQ691611">
    <property type="protein sequence ID" value="AFH21025.1"/>
    <property type="molecule type" value="Genomic_DNA"/>
</dbReference>
<dbReference type="OrthoDB" id="25829at10239"/>
<dbReference type="GeneID" id="18562983"/>
<reference evidence="1 2" key="1">
    <citation type="submission" date="2012-02" db="EMBL/GenBank/DDBJ databases">
        <title>Complete Genome Sequence of Cronobacter sakazakii Bacteriophage CR9.</title>
        <authorList>
            <person name="Shin H."/>
            <person name="Lee J.-H."/>
            <person name="Kim Y."/>
            <person name="Ryu S."/>
        </authorList>
    </citation>
    <scope>NUCLEOTIDE SEQUENCE [LARGE SCALE GENOMIC DNA]</scope>
</reference>
<dbReference type="Proteomes" id="UP000011829">
    <property type="component" value="Segment"/>
</dbReference>
<proteinExistence type="predicted"/>
<dbReference type="KEGG" id="vg:18562983"/>
<gene>
    <name evidence="1" type="ORF">CR9_141</name>
</gene>
<evidence type="ECO:0000313" key="1">
    <source>
        <dbReference type="EMBL" id="AFH21025.1"/>
    </source>
</evidence>
<keyword evidence="2" id="KW-1185">Reference proteome</keyword>
<organism evidence="1 2">
    <name type="scientific">Cronobacter phage CR9</name>
    <dbReference type="NCBI Taxonomy" id="1162290"/>
    <lineage>
        <taxon>Viruses</taxon>
        <taxon>Duplodnaviria</taxon>
        <taxon>Heunggongvirae</taxon>
        <taxon>Uroviricota</taxon>
        <taxon>Caudoviricetes</taxon>
        <taxon>Vequintavirinae</taxon>
        <taxon>Certrevirus</taxon>
        <taxon>Certrevirus CR9</taxon>
    </lineage>
</organism>
<dbReference type="RefSeq" id="YP_009015103.1">
    <property type="nucleotide sequence ID" value="NC_023717.1"/>
</dbReference>
<protein>
    <submittedName>
        <fullName evidence="1">Uncharacterized protein</fullName>
    </submittedName>
</protein>
<accession>M1F3L6</accession>